<dbReference type="CDD" id="cd20293">
    <property type="entry name" value="cupin_HutD_N"/>
    <property type="match status" value="1"/>
</dbReference>
<protein>
    <recommendedName>
        <fullName evidence="2">HutD family protein</fullName>
    </recommendedName>
</protein>
<dbReference type="Gene3D" id="2.60.120.10">
    <property type="entry name" value="Jelly Rolls"/>
    <property type="match status" value="1"/>
</dbReference>
<dbReference type="InterPro" id="IPR014710">
    <property type="entry name" value="RmlC-like_jellyroll"/>
</dbReference>
<evidence type="ECO:0008006" key="2">
    <source>
        <dbReference type="Google" id="ProtNLM"/>
    </source>
</evidence>
<gene>
    <name evidence="1" type="ORF">NOCA1260083</name>
</gene>
<dbReference type="PANTHER" id="PTHR37943">
    <property type="entry name" value="PROTEIN VES"/>
    <property type="match status" value="1"/>
</dbReference>
<dbReference type="Pfam" id="PF05962">
    <property type="entry name" value="HutD"/>
    <property type="match status" value="1"/>
</dbReference>
<sequence length="168" mass="17373">MTRVVRAEEIAPQPWANGGGTTRELLVADDGSWRISLADIGSDGPFSAFPGRRRLLTVVDGPVLGLDVDGETHVVEPHRPFAFSGDAVVEASVPEGPVRALNVVVDPPVTPHVTVLELGRTSLLPLAEDQAAFVLKGGSPDAGVGSLVVGPGEVSGRSTVAVITLERG</sequence>
<proteinExistence type="predicted"/>
<dbReference type="InterPro" id="IPR010282">
    <property type="entry name" value="Uncharacterised_HutD/Ves"/>
</dbReference>
<accession>A0A2P2CI08</accession>
<organism evidence="1">
    <name type="scientific">metagenome</name>
    <dbReference type="NCBI Taxonomy" id="256318"/>
    <lineage>
        <taxon>unclassified sequences</taxon>
        <taxon>metagenomes</taxon>
    </lineage>
</organism>
<dbReference type="AlphaFoldDB" id="A0A2P2CI08"/>
<evidence type="ECO:0000313" key="1">
    <source>
        <dbReference type="EMBL" id="CUR61645.1"/>
    </source>
</evidence>
<dbReference type="InterPro" id="IPR011051">
    <property type="entry name" value="RmlC_Cupin_sf"/>
</dbReference>
<dbReference type="PANTHER" id="PTHR37943:SF1">
    <property type="entry name" value="PROTEIN VES"/>
    <property type="match status" value="1"/>
</dbReference>
<reference evidence="1" key="1">
    <citation type="submission" date="2015-08" db="EMBL/GenBank/DDBJ databases">
        <authorList>
            <person name="Babu N.S."/>
            <person name="Beckwith C.J."/>
            <person name="Beseler K.G."/>
            <person name="Brison A."/>
            <person name="Carone J.V."/>
            <person name="Caskin T.P."/>
            <person name="Diamond M."/>
            <person name="Durham M.E."/>
            <person name="Foxe J.M."/>
            <person name="Go M."/>
            <person name="Henderson B.A."/>
            <person name="Jones I.B."/>
            <person name="McGettigan J.A."/>
            <person name="Micheletti S.J."/>
            <person name="Nasrallah M.E."/>
            <person name="Ortiz D."/>
            <person name="Piller C.R."/>
            <person name="Privatt S.R."/>
            <person name="Schneider S.L."/>
            <person name="Sharp S."/>
            <person name="Smith T.C."/>
            <person name="Stanton J.D."/>
            <person name="Ullery H.E."/>
            <person name="Wilson R.J."/>
            <person name="Serrano M.G."/>
            <person name="Buck G."/>
            <person name="Lee V."/>
            <person name="Wang Y."/>
            <person name="Carvalho R."/>
            <person name="Voegtly L."/>
            <person name="Shi R."/>
            <person name="Duckworth R."/>
            <person name="Johnson A."/>
            <person name="Loviza R."/>
            <person name="Walstead R."/>
            <person name="Shah Z."/>
            <person name="Kiflezghi M."/>
            <person name="Wade K."/>
            <person name="Ball S.L."/>
            <person name="Bradley K.W."/>
            <person name="Asai D.J."/>
            <person name="Bowman C.A."/>
            <person name="Russell D.A."/>
            <person name="Pope W.H."/>
            <person name="Jacobs-Sera D."/>
            <person name="Hendrix R.W."/>
            <person name="Hatfull G.F."/>
        </authorList>
    </citation>
    <scope>NUCLEOTIDE SEQUENCE</scope>
</reference>
<name>A0A2P2CI08_9ZZZZ</name>
<dbReference type="EMBL" id="CZKB01000019">
    <property type="protein sequence ID" value="CUR61645.1"/>
    <property type="molecule type" value="Genomic_DNA"/>
</dbReference>
<dbReference type="SUPFAM" id="SSF51182">
    <property type="entry name" value="RmlC-like cupins"/>
    <property type="match status" value="1"/>
</dbReference>